<reference evidence="3" key="2">
    <citation type="submission" date="2023-08" db="EMBL/GenBank/DDBJ databases">
        <authorList>
            <person name="Luo J."/>
        </authorList>
    </citation>
    <scope>NUCLEOTIDE SEQUENCE</scope>
    <source>
        <strain evidence="3">DSM 25064</strain>
    </source>
</reference>
<dbReference type="EMBL" id="JAUUUU010000001">
    <property type="protein sequence ID" value="MDP1519837.1"/>
    <property type="molecule type" value="Genomic_DNA"/>
</dbReference>
<dbReference type="InterPro" id="IPR036249">
    <property type="entry name" value="Thioredoxin-like_sf"/>
</dbReference>
<dbReference type="SFLD" id="SFLDG00358">
    <property type="entry name" value="Main_(cytGST)"/>
    <property type="match status" value="1"/>
</dbReference>
<dbReference type="PANTHER" id="PTHR44051:SF8">
    <property type="entry name" value="GLUTATHIONE S-TRANSFERASE GSTA"/>
    <property type="match status" value="1"/>
</dbReference>
<dbReference type="InterPro" id="IPR004046">
    <property type="entry name" value="GST_C"/>
</dbReference>
<dbReference type="Proteomes" id="UP001178354">
    <property type="component" value="Unassembled WGS sequence"/>
</dbReference>
<dbReference type="Pfam" id="PF13417">
    <property type="entry name" value="GST_N_3"/>
    <property type="match status" value="1"/>
</dbReference>
<dbReference type="CDD" id="cd03051">
    <property type="entry name" value="GST_N_GTT2_like"/>
    <property type="match status" value="1"/>
</dbReference>
<dbReference type="PROSITE" id="PS50404">
    <property type="entry name" value="GST_NTER"/>
    <property type="match status" value="1"/>
</dbReference>
<feature type="domain" description="GST C-terminal" evidence="2">
    <location>
        <begin position="86"/>
        <end position="211"/>
    </location>
</feature>
<feature type="domain" description="GST N-terminal" evidence="1">
    <location>
        <begin position="1"/>
        <end position="81"/>
    </location>
</feature>
<dbReference type="PROSITE" id="PS50405">
    <property type="entry name" value="GST_CTER"/>
    <property type="match status" value="1"/>
</dbReference>
<dbReference type="InterPro" id="IPR040079">
    <property type="entry name" value="Glutathione_S-Trfase"/>
</dbReference>
<dbReference type="RefSeq" id="WP_305169349.1">
    <property type="nucleotide sequence ID" value="NZ_JAUUUU010000001.1"/>
</dbReference>
<dbReference type="InterPro" id="IPR036282">
    <property type="entry name" value="Glutathione-S-Trfase_C_sf"/>
</dbReference>
<dbReference type="SUPFAM" id="SSF52833">
    <property type="entry name" value="Thioredoxin-like"/>
    <property type="match status" value="1"/>
</dbReference>
<keyword evidence="4" id="KW-1185">Reference proteome</keyword>
<dbReference type="Gene3D" id="1.20.1050.10">
    <property type="match status" value="1"/>
</dbReference>
<proteinExistence type="predicted"/>
<dbReference type="AlphaFoldDB" id="A0AAW8B246"/>
<accession>A0AAW8B246</accession>
<comment type="caution">
    <text evidence="3">The sequence shown here is derived from an EMBL/GenBank/DDBJ whole genome shotgun (WGS) entry which is preliminary data.</text>
</comment>
<sequence length="211" mass="23894">MKLYDCAVAPNPRRARMFIAEKGLDIPKVEVDILGGENLKESFLAINPRGLLPVLELDDGTRFDEAMAICRYLEELYPEPPLLGTTPVERAQIECLQRKMEFDGMIATSEVFRNQPDNESFCYRSLPGAGDTPAIPGLIDRGKKSLDRFFYWLEKFLDGNEFITGDRFTMVDITAVCAVDFAKWVDITIPDKNTNSLRWYEEVSARPSAKA</sequence>
<reference evidence="3" key="1">
    <citation type="journal article" date="2010" name="Int. J. Syst. Evol. Microbiol.">
        <title>Porticoccus litoralis gen. nov., sp. nov., a gammaproteobacterium isolated from the Yellow Sea.</title>
        <authorList>
            <person name="Oh H.M."/>
            <person name="Kim H."/>
            <person name="Kim K.M."/>
            <person name="Min G.S."/>
            <person name="Cho J.C."/>
        </authorList>
    </citation>
    <scope>NUCLEOTIDE SEQUENCE</scope>
    <source>
        <strain evidence="3">DSM 25064</strain>
    </source>
</reference>
<protein>
    <submittedName>
        <fullName evidence="3">Glutathione S-transferase family protein</fullName>
    </submittedName>
</protein>
<evidence type="ECO:0000259" key="2">
    <source>
        <dbReference type="PROSITE" id="PS50405"/>
    </source>
</evidence>
<dbReference type="InterPro" id="IPR010987">
    <property type="entry name" value="Glutathione-S-Trfase_C-like"/>
</dbReference>
<dbReference type="Gene3D" id="3.40.30.10">
    <property type="entry name" value="Glutaredoxin"/>
    <property type="match status" value="1"/>
</dbReference>
<dbReference type="InterPro" id="IPR034345">
    <property type="entry name" value="Gtt2-like_N"/>
</dbReference>
<evidence type="ECO:0000259" key="1">
    <source>
        <dbReference type="PROSITE" id="PS50404"/>
    </source>
</evidence>
<dbReference type="Pfam" id="PF00043">
    <property type="entry name" value="GST_C"/>
    <property type="match status" value="1"/>
</dbReference>
<gene>
    <name evidence="3" type="ORF">Q8A57_02530</name>
</gene>
<evidence type="ECO:0000313" key="3">
    <source>
        <dbReference type="EMBL" id="MDP1519837.1"/>
    </source>
</evidence>
<organism evidence="3 4">
    <name type="scientific">Porticoccus litoralis</name>
    <dbReference type="NCBI Taxonomy" id="434086"/>
    <lineage>
        <taxon>Bacteria</taxon>
        <taxon>Pseudomonadati</taxon>
        <taxon>Pseudomonadota</taxon>
        <taxon>Gammaproteobacteria</taxon>
        <taxon>Cellvibrionales</taxon>
        <taxon>Porticoccaceae</taxon>
        <taxon>Porticoccus</taxon>
    </lineage>
</organism>
<dbReference type="SUPFAM" id="SSF47616">
    <property type="entry name" value="GST C-terminal domain-like"/>
    <property type="match status" value="1"/>
</dbReference>
<dbReference type="InterPro" id="IPR004045">
    <property type="entry name" value="Glutathione_S-Trfase_N"/>
</dbReference>
<dbReference type="PANTHER" id="PTHR44051">
    <property type="entry name" value="GLUTATHIONE S-TRANSFERASE-RELATED"/>
    <property type="match status" value="1"/>
</dbReference>
<evidence type="ECO:0000313" key="4">
    <source>
        <dbReference type="Proteomes" id="UP001178354"/>
    </source>
</evidence>
<name>A0AAW8B246_9GAMM</name>
<dbReference type="SFLD" id="SFLDS00019">
    <property type="entry name" value="Glutathione_Transferase_(cytos"/>
    <property type="match status" value="1"/>
</dbReference>